<comment type="caution">
    <text evidence="1">The sequence shown here is derived from an EMBL/GenBank/DDBJ whole genome shotgun (WGS) entry which is preliminary data.</text>
</comment>
<gene>
    <name evidence="1" type="ORF">KC19_VG281600</name>
</gene>
<dbReference type="EMBL" id="CM026426">
    <property type="protein sequence ID" value="KAG0574667.1"/>
    <property type="molecule type" value="Genomic_DNA"/>
</dbReference>
<name>A0A8T0HV51_CERPU</name>
<sequence>MMHSNRKFFTPTSLGGAGCIGSGCRLRFRTKDLPTDCSEVGRVLLVAGYRVNR</sequence>
<dbReference type="Proteomes" id="UP000822688">
    <property type="component" value="Chromosome V"/>
</dbReference>
<accession>A0A8T0HV51</accession>
<evidence type="ECO:0000313" key="2">
    <source>
        <dbReference type="Proteomes" id="UP000822688"/>
    </source>
</evidence>
<dbReference type="AlphaFoldDB" id="A0A8T0HV51"/>
<protein>
    <submittedName>
        <fullName evidence="1">Uncharacterized protein</fullName>
    </submittedName>
</protein>
<evidence type="ECO:0000313" key="1">
    <source>
        <dbReference type="EMBL" id="KAG0574667.1"/>
    </source>
</evidence>
<dbReference type="PROSITE" id="PS51257">
    <property type="entry name" value="PROKAR_LIPOPROTEIN"/>
    <property type="match status" value="1"/>
</dbReference>
<proteinExistence type="predicted"/>
<keyword evidence="2" id="KW-1185">Reference proteome</keyword>
<reference evidence="1" key="1">
    <citation type="submission" date="2020-06" db="EMBL/GenBank/DDBJ databases">
        <title>WGS assembly of Ceratodon purpureus strain R40.</title>
        <authorList>
            <person name="Carey S.B."/>
            <person name="Jenkins J."/>
            <person name="Shu S."/>
            <person name="Lovell J.T."/>
            <person name="Sreedasyam A."/>
            <person name="Maumus F."/>
            <person name="Tiley G.P."/>
            <person name="Fernandez-Pozo N."/>
            <person name="Barry K."/>
            <person name="Chen C."/>
            <person name="Wang M."/>
            <person name="Lipzen A."/>
            <person name="Daum C."/>
            <person name="Saski C.A."/>
            <person name="Payton A.C."/>
            <person name="Mcbreen J.C."/>
            <person name="Conrad R.E."/>
            <person name="Kollar L.M."/>
            <person name="Olsson S."/>
            <person name="Huttunen S."/>
            <person name="Landis J.B."/>
            <person name="Wickett N.J."/>
            <person name="Johnson M.G."/>
            <person name="Rensing S.A."/>
            <person name="Grimwood J."/>
            <person name="Schmutz J."/>
            <person name="Mcdaniel S.F."/>
        </authorList>
    </citation>
    <scope>NUCLEOTIDE SEQUENCE</scope>
    <source>
        <strain evidence="1">R40</strain>
    </source>
</reference>
<organism evidence="1 2">
    <name type="scientific">Ceratodon purpureus</name>
    <name type="common">Fire moss</name>
    <name type="synonym">Dicranum purpureum</name>
    <dbReference type="NCBI Taxonomy" id="3225"/>
    <lineage>
        <taxon>Eukaryota</taxon>
        <taxon>Viridiplantae</taxon>
        <taxon>Streptophyta</taxon>
        <taxon>Embryophyta</taxon>
        <taxon>Bryophyta</taxon>
        <taxon>Bryophytina</taxon>
        <taxon>Bryopsida</taxon>
        <taxon>Dicranidae</taxon>
        <taxon>Pseudoditrichales</taxon>
        <taxon>Ditrichaceae</taxon>
        <taxon>Ceratodon</taxon>
    </lineage>
</organism>